<dbReference type="InterPro" id="IPR018356">
    <property type="entry name" value="Tscrpt_reg_HTH_DeoR_CS"/>
</dbReference>
<keyword evidence="3" id="KW-0804">Transcription</keyword>
<dbReference type="PRINTS" id="PR00037">
    <property type="entry name" value="HTHLACR"/>
</dbReference>
<feature type="domain" description="HTH deoR-type" evidence="5">
    <location>
        <begin position="3"/>
        <end position="58"/>
    </location>
</feature>
<dbReference type="PANTHER" id="PTHR30146:SF155">
    <property type="entry name" value="ALANINE RACEMASE"/>
    <property type="match status" value="1"/>
</dbReference>
<protein>
    <submittedName>
        <fullName evidence="6">DNA-binding LacI/PurR family transcriptional regulator</fullName>
    </submittedName>
</protein>
<keyword evidence="7" id="KW-1185">Reference proteome</keyword>
<dbReference type="AlphaFoldDB" id="A0A7Z0JAJ4"/>
<keyword evidence="1" id="KW-0805">Transcription regulation</keyword>
<dbReference type="Gene3D" id="3.40.50.2300">
    <property type="match status" value="2"/>
</dbReference>
<dbReference type="GO" id="GO:0000976">
    <property type="term" value="F:transcription cis-regulatory region binding"/>
    <property type="evidence" value="ECO:0007669"/>
    <property type="project" value="TreeGrafter"/>
</dbReference>
<dbReference type="PANTHER" id="PTHR30146">
    <property type="entry name" value="LACI-RELATED TRANSCRIPTIONAL REPRESSOR"/>
    <property type="match status" value="1"/>
</dbReference>
<dbReference type="InterPro" id="IPR036388">
    <property type="entry name" value="WH-like_DNA-bd_sf"/>
</dbReference>
<comment type="caution">
    <text evidence="6">The sequence shown here is derived from an EMBL/GenBank/DDBJ whole genome shotgun (WGS) entry which is preliminary data.</text>
</comment>
<dbReference type="SUPFAM" id="SSF53822">
    <property type="entry name" value="Periplasmic binding protein-like I"/>
    <property type="match status" value="1"/>
</dbReference>
<dbReference type="SMART" id="SM00420">
    <property type="entry name" value="HTH_DEOR"/>
    <property type="match status" value="1"/>
</dbReference>
<dbReference type="Pfam" id="PF08220">
    <property type="entry name" value="HTH_DeoR"/>
    <property type="match status" value="1"/>
</dbReference>
<evidence type="ECO:0000313" key="7">
    <source>
        <dbReference type="Proteomes" id="UP000572051"/>
    </source>
</evidence>
<sequence length="374" mass="40571">MLPRERHEYLLRRLELRGSVRARDIAEELDVSQVTIRRDIAALERHGLLARVHGGAFAISAADRRPSAARMLVGVVVPSATTYFPEVVRGMETVAAALRVRLALGVSDYQPELERARVRRLLELGAQGLVIAPTTHRRSPDETTEWLESVPVPVVVMERHLDDSTVVRELDRARTDHIHGALLAVDHLTGLGHTRVALAVFDGTPTARWLRAGYHEAVARFGLARAPVAALPKGENGARVLSEALDALVDACLASGTRAVVAHTDHHAASLTEHALCRGLRVPEDLAVVAYDDELAEHTAVPLTAVTAPRRELGREALRLLVGRADPEGRSGPPRHVQLLPRLTVRASSAVPGRAGRRREPRGPGSDSARDDGS</sequence>
<evidence type="ECO:0000256" key="1">
    <source>
        <dbReference type="ARBA" id="ARBA00023015"/>
    </source>
</evidence>
<dbReference type="PROSITE" id="PS00894">
    <property type="entry name" value="HTH_DEOR_1"/>
    <property type="match status" value="1"/>
</dbReference>
<evidence type="ECO:0000259" key="5">
    <source>
        <dbReference type="PROSITE" id="PS51000"/>
    </source>
</evidence>
<accession>A0A7Z0JAJ4</accession>
<dbReference type="Pfam" id="PF13377">
    <property type="entry name" value="Peripla_BP_3"/>
    <property type="match status" value="1"/>
</dbReference>
<evidence type="ECO:0000256" key="4">
    <source>
        <dbReference type="SAM" id="MobiDB-lite"/>
    </source>
</evidence>
<reference evidence="6 7" key="1">
    <citation type="submission" date="2020-07" db="EMBL/GenBank/DDBJ databases">
        <title>Sequencing the genomes of 1000 actinobacteria strains.</title>
        <authorList>
            <person name="Klenk H.-P."/>
        </authorList>
    </citation>
    <scope>NUCLEOTIDE SEQUENCE [LARGE SCALE GENOMIC DNA]</scope>
    <source>
        <strain evidence="6 7">DSM 44442</strain>
    </source>
</reference>
<dbReference type="InterPro" id="IPR028082">
    <property type="entry name" value="Peripla_BP_I"/>
</dbReference>
<dbReference type="GO" id="GO:0003700">
    <property type="term" value="F:DNA-binding transcription factor activity"/>
    <property type="evidence" value="ECO:0007669"/>
    <property type="project" value="InterPro"/>
</dbReference>
<keyword evidence="2 6" id="KW-0238">DNA-binding</keyword>
<proteinExistence type="predicted"/>
<dbReference type="CDD" id="cd06267">
    <property type="entry name" value="PBP1_LacI_sugar_binding-like"/>
    <property type="match status" value="1"/>
</dbReference>
<dbReference type="Gene3D" id="1.10.10.10">
    <property type="entry name" value="Winged helix-like DNA-binding domain superfamily/Winged helix DNA-binding domain"/>
    <property type="match status" value="1"/>
</dbReference>
<dbReference type="InterPro" id="IPR001034">
    <property type="entry name" value="DeoR_HTH"/>
</dbReference>
<dbReference type="PROSITE" id="PS51000">
    <property type="entry name" value="HTH_DEOR_2"/>
    <property type="match status" value="1"/>
</dbReference>
<dbReference type="SUPFAM" id="SSF46785">
    <property type="entry name" value="Winged helix' DNA-binding domain"/>
    <property type="match status" value="1"/>
</dbReference>
<dbReference type="Proteomes" id="UP000572051">
    <property type="component" value="Unassembled WGS sequence"/>
</dbReference>
<name>A0A7Z0JAJ4_9ACTN</name>
<organism evidence="6 7">
    <name type="scientific">Nocardiopsis aegyptia</name>
    <dbReference type="NCBI Taxonomy" id="220378"/>
    <lineage>
        <taxon>Bacteria</taxon>
        <taxon>Bacillati</taxon>
        <taxon>Actinomycetota</taxon>
        <taxon>Actinomycetes</taxon>
        <taxon>Streptosporangiales</taxon>
        <taxon>Nocardiopsidaceae</taxon>
        <taxon>Nocardiopsis</taxon>
    </lineage>
</organism>
<feature type="region of interest" description="Disordered" evidence="4">
    <location>
        <begin position="324"/>
        <end position="374"/>
    </location>
</feature>
<evidence type="ECO:0000256" key="3">
    <source>
        <dbReference type="ARBA" id="ARBA00023163"/>
    </source>
</evidence>
<evidence type="ECO:0000313" key="6">
    <source>
        <dbReference type="EMBL" id="NYJ34500.1"/>
    </source>
</evidence>
<evidence type="ECO:0000256" key="2">
    <source>
        <dbReference type="ARBA" id="ARBA00023125"/>
    </source>
</evidence>
<gene>
    <name evidence="6" type="ORF">HNR10_002381</name>
</gene>
<dbReference type="InterPro" id="IPR046335">
    <property type="entry name" value="LacI/GalR-like_sensor"/>
</dbReference>
<dbReference type="EMBL" id="JACCFS010000001">
    <property type="protein sequence ID" value="NYJ34500.1"/>
    <property type="molecule type" value="Genomic_DNA"/>
</dbReference>
<dbReference type="RefSeq" id="WP_179823144.1">
    <property type="nucleotide sequence ID" value="NZ_JACCFS010000001.1"/>
</dbReference>
<dbReference type="InterPro" id="IPR036390">
    <property type="entry name" value="WH_DNA-bd_sf"/>
</dbReference>